<dbReference type="PANTHER" id="PTHR42643">
    <property type="entry name" value="IONOTROPIC RECEPTOR 20A-RELATED"/>
    <property type="match status" value="1"/>
</dbReference>
<evidence type="ECO:0000256" key="6">
    <source>
        <dbReference type="ARBA" id="ARBA00023170"/>
    </source>
</evidence>
<name>A0A182MT02_9DIPT</name>
<dbReference type="EMBL" id="AXCM01011855">
    <property type="status" value="NOT_ANNOTATED_CDS"/>
    <property type="molecule type" value="Genomic_DNA"/>
</dbReference>
<keyword evidence="4 8" id="KW-1133">Transmembrane helix</keyword>
<evidence type="ECO:0000256" key="7">
    <source>
        <dbReference type="ARBA" id="ARBA00023180"/>
    </source>
</evidence>
<protein>
    <submittedName>
        <fullName evidence="9">Uncharacterized protein</fullName>
    </submittedName>
</protein>
<keyword evidence="7" id="KW-0325">Glycoprotein</keyword>
<dbReference type="GO" id="GO:0005886">
    <property type="term" value="C:plasma membrane"/>
    <property type="evidence" value="ECO:0007669"/>
    <property type="project" value="UniProtKB-SubCell"/>
</dbReference>
<proteinExistence type="predicted"/>
<evidence type="ECO:0000313" key="9">
    <source>
        <dbReference type="EnsemblMetazoa" id="ACUA025578-PA"/>
    </source>
</evidence>
<dbReference type="Proteomes" id="UP000075883">
    <property type="component" value="Unassembled WGS sequence"/>
</dbReference>
<evidence type="ECO:0000256" key="4">
    <source>
        <dbReference type="ARBA" id="ARBA00022989"/>
    </source>
</evidence>
<evidence type="ECO:0000256" key="3">
    <source>
        <dbReference type="ARBA" id="ARBA00022692"/>
    </source>
</evidence>
<comment type="subcellular location">
    <subcellularLocation>
        <location evidence="1">Cell membrane</location>
        <topology evidence="1">Multi-pass membrane protein</topology>
    </subcellularLocation>
</comment>
<evidence type="ECO:0000256" key="2">
    <source>
        <dbReference type="ARBA" id="ARBA00022475"/>
    </source>
</evidence>
<evidence type="ECO:0000256" key="5">
    <source>
        <dbReference type="ARBA" id="ARBA00023136"/>
    </source>
</evidence>
<accession>A0A182MT02</accession>
<evidence type="ECO:0000256" key="1">
    <source>
        <dbReference type="ARBA" id="ARBA00004651"/>
    </source>
</evidence>
<keyword evidence="6" id="KW-0675">Receptor</keyword>
<reference evidence="10" key="1">
    <citation type="submission" date="2013-09" db="EMBL/GenBank/DDBJ databases">
        <title>The Genome Sequence of Anopheles culicifacies species A.</title>
        <authorList>
            <consortium name="The Broad Institute Genomics Platform"/>
            <person name="Neafsey D.E."/>
            <person name="Besansky N."/>
            <person name="Howell P."/>
            <person name="Walton C."/>
            <person name="Young S.K."/>
            <person name="Zeng Q."/>
            <person name="Gargeya S."/>
            <person name="Fitzgerald M."/>
            <person name="Haas B."/>
            <person name="Abouelleil A."/>
            <person name="Allen A.W."/>
            <person name="Alvarado L."/>
            <person name="Arachchi H.M."/>
            <person name="Berlin A.M."/>
            <person name="Chapman S.B."/>
            <person name="Gainer-Dewar J."/>
            <person name="Goldberg J."/>
            <person name="Griggs A."/>
            <person name="Gujja S."/>
            <person name="Hansen M."/>
            <person name="Howarth C."/>
            <person name="Imamovic A."/>
            <person name="Ireland A."/>
            <person name="Larimer J."/>
            <person name="McCowan C."/>
            <person name="Murphy C."/>
            <person name="Pearson M."/>
            <person name="Poon T.W."/>
            <person name="Priest M."/>
            <person name="Roberts A."/>
            <person name="Saif S."/>
            <person name="Shea T."/>
            <person name="Sisk P."/>
            <person name="Sykes S."/>
            <person name="Wortman J."/>
            <person name="Nusbaum C."/>
            <person name="Birren B."/>
        </authorList>
    </citation>
    <scope>NUCLEOTIDE SEQUENCE [LARGE SCALE GENOMIC DNA]</scope>
    <source>
        <strain evidence="10">A-37</strain>
    </source>
</reference>
<dbReference type="PANTHER" id="PTHR42643:SF41">
    <property type="entry name" value="IONOTROPIC RECEPTOR 20A-RELATED"/>
    <property type="match status" value="1"/>
</dbReference>
<organism evidence="9 10">
    <name type="scientific">Anopheles culicifacies</name>
    <dbReference type="NCBI Taxonomy" id="139723"/>
    <lineage>
        <taxon>Eukaryota</taxon>
        <taxon>Metazoa</taxon>
        <taxon>Ecdysozoa</taxon>
        <taxon>Arthropoda</taxon>
        <taxon>Hexapoda</taxon>
        <taxon>Insecta</taxon>
        <taxon>Pterygota</taxon>
        <taxon>Neoptera</taxon>
        <taxon>Endopterygota</taxon>
        <taxon>Diptera</taxon>
        <taxon>Nematocera</taxon>
        <taxon>Culicoidea</taxon>
        <taxon>Culicidae</taxon>
        <taxon>Anophelinae</taxon>
        <taxon>Anopheles</taxon>
        <taxon>culicifacies species complex</taxon>
    </lineage>
</organism>
<feature type="transmembrane region" description="Helical" evidence="8">
    <location>
        <begin position="253"/>
        <end position="272"/>
    </location>
</feature>
<keyword evidence="5 8" id="KW-0472">Membrane</keyword>
<evidence type="ECO:0000313" key="10">
    <source>
        <dbReference type="Proteomes" id="UP000075883"/>
    </source>
</evidence>
<dbReference type="VEuPathDB" id="VectorBase:ACUA025578"/>
<sequence length="351" mass="40769">MDETVRQLVRGLSSIYPITFTHQTRRLSMYTKKEASLVLMDASGYGEKFPSTLGYHRLNTHECYAKSAKFIVIVDIGCNRTELASFFFKLGVLNYVALPVGRTELTGELNVDTLYTENPFTKELHLFDVHDHNFSNPSRYYPYKLANLHGYEFLAFGLYEFPYIFEMTGNRTAGLLIEYLNNLIVRKLNGTVRMVRNVQTPLDGRPEFDITFSYTDFRLHYMHDITFKERSGYCVLCPFHTQRDFLRHLLKPFSFGIWLVLGVLIIVCRLLGRLFPRLFQRNLLEQIFFAASTPHQQPFPTRVVSFSVAVLIFFLSEAYNAKIVSLMSVSKYFDRPETVQPLATLECNLMR</sequence>
<reference evidence="9" key="2">
    <citation type="submission" date="2020-05" db="UniProtKB">
        <authorList>
            <consortium name="EnsemblMetazoa"/>
        </authorList>
    </citation>
    <scope>IDENTIFICATION</scope>
    <source>
        <strain evidence="9">A-37</strain>
    </source>
</reference>
<keyword evidence="2" id="KW-1003">Cell membrane</keyword>
<dbReference type="EMBL" id="AXCM01011856">
    <property type="status" value="NOT_ANNOTATED_CDS"/>
    <property type="molecule type" value="Genomic_DNA"/>
</dbReference>
<dbReference type="InterPro" id="IPR052192">
    <property type="entry name" value="Insect_Ionotropic_Sensory_Rcpt"/>
</dbReference>
<dbReference type="EnsemblMetazoa" id="ACUA025578-RA">
    <property type="protein sequence ID" value="ACUA025578-PA"/>
    <property type="gene ID" value="ACUA025578"/>
</dbReference>
<dbReference type="STRING" id="139723.A0A182MT02"/>
<evidence type="ECO:0000256" key="8">
    <source>
        <dbReference type="SAM" id="Phobius"/>
    </source>
</evidence>
<dbReference type="AlphaFoldDB" id="A0A182MT02"/>
<keyword evidence="3 8" id="KW-0812">Transmembrane</keyword>
<keyword evidence="10" id="KW-1185">Reference proteome</keyword>